<evidence type="ECO:0000313" key="1">
    <source>
        <dbReference type="EMBL" id="MCP2269152.1"/>
    </source>
</evidence>
<gene>
    <name evidence="1" type="ORF">LV75_001640</name>
</gene>
<comment type="caution">
    <text evidence="1">The sequence shown here is derived from an EMBL/GenBank/DDBJ whole genome shotgun (WGS) entry which is preliminary data.</text>
</comment>
<proteinExistence type="predicted"/>
<evidence type="ECO:0000313" key="2">
    <source>
        <dbReference type="Proteomes" id="UP001205185"/>
    </source>
</evidence>
<keyword evidence="2" id="KW-1185">Reference proteome</keyword>
<sequence>MGTAGESSREWVDAVLVLLGGLMAGFEAHYGYAPDENEVVRRSVALDEATSAGLVGLGAPGELVGFYAVVGEVSLPDVGSGWFIDSAEDVVAFARDGVRPAGVSGALDGGIVVFGTDGGGGLLAIAGVDGRVYRLREGAFVKTMYEVETAGLEVLAADFPGFLRYLLDQVHAAAAPLPPTA</sequence>
<protein>
    <recommendedName>
        <fullName evidence="3">SMI1/KNR4 family protein SUKH-1</fullName>
    </recommendedName>
</protein>
<reference evidence="1 2" key="1">
    <citation type="submission" date="2022-06" db="EMBL/GenBank/DDBJ databases">
        <title>Genomic Encyclopedia of Archaeal and Bacterial Type Strains, Phase II (KMG-II): from individual species to whole genera.</title>
        <authorList>
            <person name="Goeker M."/>
        </authorList>
    </citation>
    <scope>NUCLEOTIDE SEQUENCE [LARGE SCALE GENOMIC DNA]</scope>
    <source>
        <strain evidence="1 2">DSM 44255</strain>
    </source>
</reference>
<evidence type="ECO:0008006" key="3">
    <source>
        <dbReference type="Google" id="ProtNLM"/>
    </source>
</evidence>
<dbReference type="EMBL" id="JAMTCO010000004">
    <property type="protein sequence ID" value="MCP2269152.1"/>
    <property type="molecule type" value="Genomic_DNA"/>
</dbReference>
<organism evidence="1 2">
    <name type="scientific">Actinokineospora diospyrosa</name>
    <dbReference type="NCBI Taxonomy" id="103728"/>
    <lineage>
        <taxon>Bacteria</taxon>
        <taxon>Bacillati</taxon>
        <taxon>Actinomycetota</taxon>
        <taxon>Actinomycetes</taxon>
        <taxon>Pseudonocardiales</taxon>
        <taxon>Pseudonocardiaceae</taxon>
        <taxon>Actinokineospora</taxon>
    </lineage>
</organism>
<dbReference type="Proteomes" id="UP001205185">
    <property type="component" value="Unassembled WGS sequence"/>
</dbReference>
<accession>A0ABT1I990</accession>
<name>A0ABT1I990_9PSEU</name>